<sequence length="43" mass="4453">MTTDCSISVTTVVSNLGLDSNFSVADREADGTTTEEAEVEEAG</sequence>
<dbReference type="AlphaFoldDB" id="M5S7V9"/>
<evidence type="ECO:0000313" key="2">
    <source>
        <dbReference type="Proteomes" id="UP000011996"/>
    </source>
</evidence>
<dbReference type="Proteomes" id="UP000011996">
    <property type="component" value="Unassembled WGS sequence"/>
</dbReference>
<protein>
    <submittedName>
        <fullName evidence="1">Uncharacterized protein</fullName>
    </submittedName>
</protein>
<comment type="caution">
    <text evidence="1">The sequence shown here is derived from an EMBL/GenBank/DDBJ whole genome shotgun (WGS) entry which is preliminary data.</text>
</comment>
<organism evidence="1 2">
    <name type="scientific">Rhodopirellula europaea SH398</name>
    <dbReference type="NCBI Taxonomy" id="1263868"/>
    <lineage>
        <taxon>Bacteria</taxon>
        <taxon>Pseudomonadati</taxon>
        <taxon>Planctomycetota</taxon>
        <taxon>Planctomycetia</taxon>
        <taxon>Pirellulales</taxon>
        <taxon>Pirellulaceae</taxon>
        <taxon>Rhodopirellula</taxon>
    </lineage>
</organism>
<evidence type="ECO:0000313" key="1">
    <source>
        <dbReference type="EMBL" id="EMI27585.1"/>
    </source>
</evidence>
<dbReference type="STRING" id="1263868.RESH_01987"/>
<reference evidence="1 2" key="1">
    <citation type="journal article" date="2013" name="Mar. Genomics">
        <title>Expression of sulfatases in Rhodopirellula baltica and the diversity of sulfatases in the genus Rhodopirellula.</title>
        <authorList>
            <person name="Wegner C.E."/>
            <person name="Richter-Heitmann T."/>
            <person name="Klindworth A."/>
            <person name="Klockow C."/>
            <person name="Richter M."/>
            <person name="Achstetter T."/>
            <person name="Glockner F.O."/>
            <person name="Harder J."/>
        </authorList>
    </citation>
    <scope>NUCLEOTIDE SEQUENCE [LARGE SCALE GENOMIC DNA]</scope>
    <source>
        <strain evidence="1 2">SH398</strain>
    </source>
</reference>
<proteinExistence type="predicted"/>
<dbReference type="EMBL" id="ANOF01000063">
    <property type="protein sequence ID" value="EMI27585.1"/>
    <property type="molecule type" value="Genomic_DNA"/>
</dbReference>
<name>M5S7V9_9BACT</name>
<gene>
    <name evidence="1" type="ORF">RESH_01987</name>
</gene>
<accession>M5S7V9</accession>